<protein>
    <submittedName>
        <fullName evidence="15 16">Cytochrome b</fullName>
    </submittedName>
</protein>
<dbReference type="RefSeq" id="WP_073433373.1">
    <property type="nucleotide sequence ID" value="NZ_BJXU01000013.1"/>
</dbReference>
<dbReference type="InterPro" id="IPR052168">
    <property type="entry name" value="Cytochrome_b561_oxidase"/>
</dbReference>
<evidence type="ECO:0000256" key="8">
    <source>
        <dbReference type="ARBA" id="ARBA00022982"/>
    </source>
</evidence>
<dbReference type="SUPFAM" id="SSF81342">
    <property type="entry name" value="Transmembrane di-heme cytochromes"/>
    <property type="match status" value="1"/>
</dbReference>
<proteinExistence type="inferred from homology"/>
<evidence type="ECO:0000256" key="10">
    <source>
        <dbReference type="ARBA" id="ARBA00023004"/>
    </source>
</evidence>
<keyword evidence="4" id="KW-1003">Cell membrane</keyword>
<keyword evidence="10" id="KW-0408">Iron</keyword>
<reference evidence="15 18" key="2">
    <citation type="submission" date="2019-07" db="EMBL/GenBank/DDBJ databases">
        <title>Whole genome shotgun sequence of Halomonas cupida NBRC 102219.</title>
        <authorList>
            <person name="Hosoyama A."/>
            <person name="Uohara A."/>
            <person name="Ohji S."/>
            <person name="Ichikawa N."/>
        </authorList>
    </citation>
    <scope>NUCLEOTIDE SEQUENCE [LARGE SCALE GENOMIC DNA]</scope>
    <source>
        <strain evidence="15 18">NBRC 102219</strain>
    </source>
</reference>
<keyword evidence="18" id="KW-1185">Reference proteome</keyword>
<feature type="transmembrane region" description="Helical" evidence="13">
    <location>
        <begin position="12"/>
        <end position="34"/>
    </location>
</feature>
<comment type="cofactor">
    <cofactor evidence="1">
        <name>heme b</name>
        <dbReference type="ChEBI" id="CHEBI:60344"/>
    </cofactor>
</comment>
<feature type="transmembrane region" description="Helical" evidence="13">
    <location>
        <begin position="54"/>
        <end position="71"/>
    </location>
</feature>
<feature type="transmembrane region" description="Helical" evidence="13">
    <location>
        <begin position="142"/>
        <end position="159"/>
    </location>
</feature>
<dbReference type="EMBL" id="FRCA01000001">
    <property type="protein sequence ID" value="SHL39968.1"/>
    <property type="molecule type" value="Genomic_DNA"/>
</dbReference>
<evidence type="ECO:0000256" key="7">
    <source>
        <dbReference type="ARBA" id="ARBA00022723"/>
    </source>
</evidence>
<evidence type="ECO:0000256" key="1">
    <source>
        <dbReference type="ARBA" id="ARBA00001970"/>
    </source>
</evidence>
<dbReference type="GO" id="GO:0020037">
    <property type="term" value="F:heme binding"/>
    <property type="evidence" value="ECO:0007669"/>
    <property type="project" value="TreeGrafter"/>
</dbReference>
<evidence type="ECO:0000256" key="3">
    <source>
        <dbReference type="ARBA" id="ARBA00022448"/>
    </source>
</evidence>
<keyword evidence="5" id="KW-0349">Heme</keyword>
<keyword evidence="8" id="KW-0249">Electron transport</keyword>
<dbReference type="EMBL" id="BJXU01000013">
    <property type="protein sequence ID" value="GEN22455.1"/>
    <property type="molecule type" value="Genomic_DNA"/>
</dbReference>
<comment type="subcellular location">
    <subcellularLocation>
        <location evidence="2">Cell membrane</location>
        <topology evidence="2">Multi-pass membrane protein</topology>
    </subcellularLocation>
</comment>
<dbReference type="Gene3D" id="1.20.950.20">
    <property type="entry name" value="Transmembrane di-heme cytochromes, Chain C"/>
    <property type="match status" value="1"/>
</dbReference>
<dbReference type="GO" id="GO:0009055">
    <property type="term" value="F:electron transfer activity"/>
    <property type="evidence" value="ECO:0007669"/>
    <property type="project" value="InterPro"/>
</dbReference>
<reference evidence="16 17" key="1">
    <citation type="submission" date="2016-11" db="EMBL/GenBank/DDBJ databases">
        <authorList>
            <person name="Jaros S."/>
            <person name="Januszkiewicz K."/>
            <person name="Wedrychowicz H."/>
        </authorList>
    </citation>
    <scope>NUCLEOTIDE SEQUENCE [LARGE SCALE GENOMIC DNA]</scope>
    <source>
        <strain evidence="16 17">DSM 4740</strain>
    </source>
</reference>
<name>A0A1M7ABB8_9GAMM</name>
<dbReference type="AlphaFoldDB" id="A0A1M7ABB8"/>
<evidence type="ECO:0000256" key="5">
    <source>
        <dbReference type="ARBA" id="ARBA00022617"/>
    </source>
</evidence>
<evidence type="ECO:0000313" key="18">
    <source>
        <dbReference type="Proteomes" id="UP000321726"/>
    </source>
</evidence>
<keyword evidence="6 13" id="KW-0812">Transmembrane</keyword>
<feature type="transmembrane region" description="Helical" evidence="13">
    <location>
        <begin position="83"/>
        <end position="104"/>
    </location>
</feature>
<evidence type="ECO:0000256" key="4">
    <source>
        <dbReference type="ARBA" id="ARBA00022475"/>
    </source>
</evidence>
<dbReference type="InterPro" id="IPR011577">
    <property type="entry name" value="Cyt_b561_bac/Ni-Hgenase"/>
</dbReference>
<evidence type="ECO:0000259" key="14">
    <source>
        <dbReference type="Pfam" id="PF01292"/>
    </source>
</evidence>
<evidence type="ECO:0000256" key="9">
    <source>
        <dbReference type="ARBA" id="ARBA00022989"/>
    </source>
</evidence>
<dbReference type="InterPro" id="IPR016174">
    <property type="entry name" value="Di-haem_cyt_TM"/>
</dbReference>
<dbReference type="GO" id="GO:0005886">
    <property type="term" value="C:plasma membrane"/>
    <property type="evidence" value="ECO:0007669"/>
    <property type="project" value="UniProtKB-SubCell"/>
</dbReference>
<dbReference type="Proteomes" id="UP000184123">
    <property type="component" value="Unassembled WGS sequence"/>
</dbReference>
<keyword evidence="9 13" id="KW-1133">Transmembrane helix</keyword>
<feature type="domain" description="Cytochrome b561 bacterial/Ni-hydrogenase" evidence="14">
    <location>
        <begin position="9"/>
        <end position="175"/>
    </location>
</feature>
<evidence type="ECO:0000256" key="6">
    <source>
        <dbReference type="ARBA" id="ARBA00022692"/>
    </source>
</evidence>
<keyword evidence="11 13" id="KW-0472">Membrane</keyword>
<gene>
    <name evidence="15" type="primary">yceJ</name>
    <name evidence="15" type="ORF">HCU01_04040</name>
    <name evidence="16" type="ORF">SAMN05660971_00441</name>
</gene>
<dbReference type="Proteomes" id="UP000321726">
    <property type="component" value="Unassembled WGS sequence"/>
</dbReference>
<sequence>MPTMDTPQRYGTLTRALHWVVAILVIWQLTTATVTSLAEDSALDEILWATHKPIGFTILVLMVLRLSWALINHARRPASVSRLARLGHIVLYGLVLFIPTIALLRQYGSGRAFEPFGLPLMAGFESPEIEWMMTPANLLHGWLGWTLFALALGHVLMTLHHRFSRRTEDVLPRMLDVPPRQ</sequence>
<evidence type="ECO:0000256" key="13">
    <source>
        <dbReference type="SAM" id="Phobius"/>
    </source>
</evidence>
<evidence type="ECO:0000313" key="15">
    <source>
        <dbReference type="EMBL" id="GEN22455.1"/>
    </source>
</evidence>
<comment type="similarity">
    <text evidence="12">Belongs to the cytochrome b561 family.</text>
</comment>
<accession>A0A1M7ABB8</accession>
<dbReference type="Pfam" id="PF01292">
    <property type="entry name" value="Ni_hydr_CYTB"/>
    <property type="match status" value="1"/>
</dbReference>
<dbReference type="OrthoDB" id="9793784at2"/>
<evidence type="ECO:0000256" key="12">
    <source>
        <dbReference type="ARBA" id="ARBA00037975"/>
    </source>
</evidence>
<dbReference type="PANTHER" id="PTHR30529">
    <property type="entry name" value="CYTOCHROME B561"/>
    <property type="match status" value="1"/>
</dbReference>
<evidence type="ECO:0000256" key="2">
    <source>
        <dbReference type="ARBA" id="ARBA00004651"/>
    </source>
</evidence>
<evidence type="ECO:0000313" key="16">
    <source>
        <dbReference type="EMBL" id="SHL39968.1"/>
    </source>
</evidence>
<dbReference type="GO" id="GO:0046872">
    <property type="term" value="F:metal ion binding"/>
    <property type="evidence" value="ECO:0007669"/>
    <property type="project" value="UniProtKB-KW"/>
</dbReference>
<dbReference type="PANTHER" id="PTHR30529:SF1">
    <property type="entry name" value="CYTOCHROME B561 HOMOLOG 2"/>
    <property type="match status" value="1"/>
</dbReference>
<evidence type="ECO:0000256" key="11">
    <source>
        <dbReference type="ARBA" id="ARBA00023136"/>
    </source>
</evidence>
<organism evidence="16 17">
    <name type="scientific">Halomonas cupida</name>
    <dbReference type="NCBI Taxonomy" id="44933"/>
    <lineage>
        <taxon>Bacteria</taxon>
        <taxon>Pseudomonadati</taxon>
        <taxon>Pseudomonadota</taxon>
        <taxon>Gammaproteobacteria</taxon>
        <taxon>Oceanospirillales</taxon>
        <taxon>Halomonadaceae</taxon>
        <taxon>Halomonas</taxon>
    </lineage>
</organism>
<evidence type="ECO:0000313" key="17">
    <source>
        <dbReference type="Proteomes" id="UP000184123"/>
    </source>
</evidence>
<keyword evidence="7" id="KW-0479">Metal-binding</keyword>
<dbReference type="STRING" id="44933.SAMN05660971_00441"/>
<dbReference type="GO" id="GO:0022904">
    <property type="term" value="P:respiratory electron transport chain"/>
    <property type="evidence" value="ECO:0007669"/>
    <property type="project" value="InterPro"/>
</dbReference>
<keyword evidence="3" id="KW-0813">Transport</keyword>